<evidence type="ECO:0000259" key="2">
    <source>
        <dbReference type="PROSITE" id="PS50943"/>
    </source>
</evidence>
<comment type="caution">
    <text evidence="3">The sequence shown here is derived from an EMBL/GenBank/DDBJ whole genome shotgun (WGS) entry which is preliminary data.</text>
</comment>
<dbReference type="CDD" id="cd00093">
    <property type="entry name" value="HTH_XRE"/>
    <property type="match status" value="1"/>
</dbReference>
<sequence>MHKTSPPPQPGTVLKNLYMKPSKLSITNLAKQLNVSRKTISDIINNRARITLDLAVKLSTVFEPRPDFWLNIQTNYDLWNATDGNRGTDDPFYTFMQISGDAILKLIGVENPQNYESISIVLKEKNYIQISLLFQKRAKVNEFSLNFREMLIR</sequence>
<keyword evidence="1" id="KW-0238">DNA-binding</keyword>
<organism evidence="3 4">
    <name type="scientific">Candidatus Magnetoglobus multicellularis str. Araruama</name>
    <dbReference type="NCBI Taxonomy" id="890399"/>
    <lineage>
        <taxon>Bacteria</taxon>
        <taxon>Pseudomonadati</taxon>
        <taxon>Thermodesulfobacteriota</taxon>
        <taxon>Desulfobacteria</taxon>
        <taxon>Desulfobacterales</taxon>
        <taxon>Desulfobacteraceae</taxon>
        <taxon>Candidatus Magnetoglobus</taxon>
    </lineage>
</organism>
<dbReference type="InterPro" id="IPR013430">
    <property type="entry name" value="Toxin_antidote_HigA"/>
</dbReference>
<dbReference type="AlphaFoldDB" id="A0A1V1NS62"/>
<dbReference type="Gene3D" id="1.10.260.40">
    <property type="entry name" value="lambda repressor-like DNA-binding domains"/>
    <property type="match status" value="1"/>
</dbReference>
<name>A0A1V1NS62_9BACT</name>
<accession>A0A1V1NS62</accession>
<dbReference type="GO" id="GO:0003677">
    <property type="term" value="F:DNA binding"/>
    <property type="evidence" value="ECO:0007669"/>
    <property type="project" value="UniProtKB-KW"/>
</dbReference>
<dbReference type="Proteomes" id="UP000189670">
    <property type="component" value="Unassembled WGS sequence"/>
</dbReference>
<reference evidence="4" key="1">
    <citation type="submission" date="2012-11" db="EMBL/GenBank/DDBJ databases">
        <authorList>
            <person name="Lucero-Rivera Y.E."/>
            <person name="Tovar-Ramirez D."/>
        </authorList>
    </citation>
    <scope>NUCLEOTIDE SEQUENCE [LARGE SCALE GENOMIC DNA]</scope>
    <source>
        <strain evidence="4">Araruama</strain>
    </source>
</reference>
<proteinExistence type="predicted"/>
<dbReference type="PROSITE" id="PS50943">
    <property type="entry name" value="HTH_CROC1"/>
    <property type="match status" value="1"/>
</dbReference>
<dbReference type="PANTHER" id="PTHR36924">
    <property type="entry name" value="ANTITOXIN HIGA-1"/>
    <property type="match status" value="1"/>
</dbReference>
<dbReference type="Pfam" id="PF01381">
    <property type="entry name" value="HTH_3"/>
    <property type="match status" value="1"/>
</dbReference>
<dbReference type="InterPro" id="IPR001387">
    <property type="entry name" value="Cro/C1-type_HTH"/>
</dbReference>
<dbReference type="InterPro" id="IPR010982">
    <property type="entry name" value="Lambda_DNA-bd_dom_sf"/>
</dbReference>
<protein>
    <submittedName>
        <fullName evidence="3">XRE family plasmid maintenance system antidote protein</fullName>
    </submittedName>
</protein>
<evidence type="ECO:0000313" key="4">
    <source>
        <dbReference type="Proteomes" id="UP000189670"/>
    </source>
</evidence>
<feature type="domain" description="HTH cro/C1-type" evidence="2">
    <location>
        <begin position="14"/>
        <end position="69"/>
    </location>
</feature>
<dbReference type="EMBL" id="ATBP01002859">
    <property type="protein sequence ID" value="ETR65403.1"/>
    <property type="molecule type" value="Genomic_DNA"/>
</dbReference>
<dbReference type="SUPFAM" id="SSF47413">
    <property type="entry name" value="lambda repressor-like DNA-binding domains"/>
    <property type="match status" value="1"/>
</dbReference>
<dbReference type="SMART" id="SM00530">
    <property type="entry name" value="HTH_XRE"/>
    <property type="match status" value="1"/>
</dbReference>
<evidence type="ECO:0000313" key="3">
    <source>
        <dbReference type="EMBL" id="ETR65403.1"/>
    </source>
</evidence>
<dbReference type="NCBIfam" id="TIGR02607">
    <property type="entry name" value="antidote_HigA"/>
    <property type="match status" value="1"/>
</dbReference>
<evidence type="ECO:0000256" key="1">
    <source>
        <dbReference type="ARBA" id="ARBA00023125"/>
    </source>
</evidence>
<dbReference type="PANTHER" id="PTHR36924:SF1">
    <property type="entry name" value="ANTITOXIN HIGA-1"/>
    <property type="match status" value="1"/>
</dbReference>
<gene>
    <name evidence="3" type="ORF">OMM_14310</name>
</gene>